<name>A0A4Q5LS86_9SPHI</name>
<feature type="transmembrane region" description="Helical" evidence="6">
    <location>
        <begin position="158"/>
        <end position="177"/>
    </location>
</feature>
<dbReference type="OrthoDB" id="9768783at2"/>
<keyword evidence="4 6" id="KW-1133">Transmembrane helix</keyword>
<keyword evidence="5 6" id="KW-0472">Membrane</keyword>
<feature type="transmembrane region" description="Helical" evidence="6">
    <location>
        <begin position="189"/>
        <end position="213"/>
    </location>
</feature>
<feature type="transmembrane region" description="Helical" evidence="6">
    <location>
        <begin position="338"/>
        <end position="356"/>
    </location>
</feature>
<keyword evidence="3 6" id="KW-0812">Transmembrane</keyword>
<dbReference type="InterPro" id="IPR020846">
    <property type="entry name" value="MFS_dom"/>
</dbReference>
<feature type="transmembrane region" description="Helical" evidence="6">
    <location>
        <begin position="408"/>
        <end position="425"/>
    </location>
</feature>
<dbReference type="InterPro" id="IPR050495">
    <property type="entry name" value="ATG22/LtaA_families"/>
</dbReference>
<feature type="transmembrane region" description="Helical" evidence="6">
    <location>
        <begin position="314"/>
        <end position="332"/>
    </location>
</feature>
<dbReference type="Proteomes" id="UP000293331">
    <property type="component" value="Unassembled WGS sequence"/>
</dbReference>
<comment type="subcellular location">
    <subcellularLocation>
        <location evidence="1">Endomembrane system</location>
        <topology evidence="1">Multi-pass membrane protein</topology>
    </subcellularLocation>
</comment>
<evidence type="ECO:0000256" key="2">
    <source>
        <dbReference type="ARBA" id="ARBA00022448"/>
    </source>
</evidence>
<feature type="transmembrane region" description="Helical" evidence="6">
    <location>
        <begin position="118"/>
        <end position="137"/>
    </location>
</feature>
<evidence type="ECO:0000259" key="7">
    <source>
        <dbReference type="PROSITE" id="PS50850"/>
    </source>
</evidence>
<dbReference type="SUPFAM" id="SSF103473">
    <property type="entry name" value="MFS general substrate transporter"/>
    <property type="match status" value="1"/>
</dbReference>
<proteinExistence type="predicted"/>
<feature type="transmembrane region" description="Helical" evidence="6">
    <location>
        <begin position="21"/>
        <end position="41"/>
    </location>
</feature>
<dbReference type="RefSeq" id="WP_129875081.1">
    <property type="nucleotide sequence ID" value="NZ_SEWG01000001.1"/>
</dbReference>
<evidence type="ECO:0000256" key="1">
    <source>
        <dbReference type="ARBA" id="ARBA00004127"/>
    </source>
</evidence>
<evidence type="ECO:0000313" key="9">
    <source>
        <dbReference type="Proteomes" id="UP000293331"/>
    </source>
</evidence>
<keyword evidence="2" id="KW-0813">Transport</keyword>
<evidence type="ECO:0000256" key="4">
    <source>
        <dbReference type="ARBA" id="ARBA00022989"/>
    </source>
</evidence>
<feature type="transmembrane region" description="Helical" evidence="6">
    <location>
        <begin position="61"/>
        <end position="80"/>
    </location>
</feature>
<evidence type="ECO:0000313" key="8">
    <source>
        <dbReference type="EMBL" id="RYU92354.1"/>
    </source>
</evidence>
<dbReference type="GO" id="GO:0022857">
    <property type="term" value="F:transmembrane transporter activity"/>
    <property type="evidence" value="ECO:0007669"/>
    <property type="project" value="InterPro"/>
</dbReference>
<dbReference type="AlphaFoldDB" id="A0A4Q5LS86"/>
<dbReference type="Gene3D" id="1.20.1250.20">
    <property type="entry name" value="MFS general substrate transporter like domains"/>
    <property type="match status" value="2"/>
</dbReference>
<reference evidence="8 9" key="1">
    <citation type="submission" date="2019-02" db="EMBL/GenBank/DDBJ databases">
        <title>Bacterial novel species Mucilaginibacter sp. 17JY9-4 isolated from soil.</title>
        <authorList>
            <person name="Jung H.-Y."/>
        </authorList>
    </citation>
    <scope>NUCLEOTIDE SEQUENCE [LARGE SCALE GENOMIC DNA]</scope>
    <source>
        <strain evidence="8 9">17JY9-4</strain>
    </source>
</reference>
<evidence type="ECO:0000256" key="5">
    <source>
        <dbReference type="ARBA" id="ARBA00023136"/>
    </source>
</evidence>
<dbReference type="InterPro" id="IPR024671">
    <property type="entry name" value="Atg22-like"/>
</dbReference>
<dbReference type="GO" id="GO:0012505">
    <property type="term" value="C:endomembrane system"/>
    <property type="evidence" value="ECO:0007669"/>
    <property type="project" value="UniProtKB-SubCell"/>
</dbReference>
<feature type="transmembrane region" description="Helical" evidence="6">
    <location>
        <begin position="92"/>
        <end position="112"/>
    </location>
</feature>
<sequence length="440" mass="48551">MEAKNNPKTIRAWAMFDWANSAYNLVITTTVFPAYYVAITANPNNGNRVSFFGLSFINTALTDYALAAAYMVMVLLLPILTSIADYRGNKKIFMQFFTLLGSAACCGLFFFNTDRLEFGVICFALAAIGYSGGFVFYNSYLPEIATLDMQDKVSAKGFTYGYIGSVLLQMICFAFVLSPGTFGITDKSLPAQISFLLVGIWWIGFAMIPFSVLPKGSPNAQTHQHNIIKGGFIELGNVWVKIKSMPLVKKFLPSFFFYSMGVQTIMLVATGFAAKELGMKTPELITIILIIQIVAIVGATLMSRLSDKYGNVRILIFVVFIWIGVCIAAYFTTTSTEFYIIAVVVGLVMGGIQSLSRSTYSKFLPQNIPDTASFFSFYDVTEKLAIVGGLFSFGLIEELTGSMRNSTLVLGLFFVIGIILLFSLLRTEQKVQKNTEFSPL</sequence>
<feature type="domain" description="Major facilitator superfamily (MFS) profile" evidence="7">
    <location>
        <begin position="247"/>
        <end position="440"/>
    </location>
</feature>
<evidence type="ECO:0000256" key="6">
    <source>
        <dbReference type="SAM" id="Phobius"/>
    </source>
</evidence>
<feature type="transmembrane region" description="Helical" evidence="6">
    <location>
        <begin position="284"/>
        <end position="302"/>
    </location>
</feature>
<dbReference type="EMBL" id="SEWG01000001">
    <property type="protein sequence ID" value="RYU92354.1"/>
    <property type="molecule type" value="Genomic_DNA"/>
</dbReference>
<comment type="caution">
    <text evidence="8">The sequence shown here is derived from an EMBL/GenBank/DDBJ whole genome shotgun (WGS) entry which is preliminary data.</text>
</comment>
<dbReference type="InterPro" id="IPR036259">
    <property type="entry name" value="MFS_trans_sf"/>
</dbReference>
<feature type="transmembrane region" description="Helical" evidence="6">
    <location>
        <begin position="377"/>
        <end position="396"/>
    </location>
</feature>
<dbReference type="Pfam" id="PF11700">
    <property type="entry name" value="ATG22"/>
    <property type="match status" value="1"/>
</dbReference>
<dbReference type="PANTHER" id="PTHR23519:SF1">
    <property type="entry name" value="AUTOPHAGY-RELATED PROTEIN 22"/>
    <property type="match status" value="1"/>
</dbReference>
<dbReference type="PANTHER" id="PTHR23519">
    <property type="entry name" value="AUTOPHAGY-RELATED PROTEIN 22"/>
    <property type="match status" value="1"/>
</dbReference>
<accession>A0A4Q5LS86</accession>
<protein>
    <submittedName>
        <fullName evidence="8">MFS transporter</fullName>
    </submittedName>
</protein>
<gene>
    <name evidence="8" type="ORF">EWM62_02650</name>
</gene>
<keyword evidence="9" id="KW-1185">Reference proteome</keyword>
<evidence type="ECO:0000256" key="3">
    <source>
        <dbReference type="ARBA" id="ARBA00022692"/>
    </source>
</evidence>
<dbReference type="PROSITE" id="PS50850">
    <property type="entry name" value="MFS"/>
    <property type="match status" value="1"/>
</dbReference>
<feature type="transmembrane region" description="Helical" evidence="6">
    <location>
        <begin position="251"/>
        <end position="272"/>
    </location>
</feature>
<organism evidence="8 9">
    <name type="scientific">Mucilaginibacter terrigena</name>
    <dbReference type="NCBI Taxonomy" id="2492395"/>
    <lineage>
        <taxon>Bacteria</taxon>
        <taxon>Pseudomonadati</taxon>
        <taxon>Bacteroidota</taxon>
        <taxon>Sphingobacteriia</taxon>
        <taxon>Sphingobacteriales</taxon>
        <taxon>Sphingobacteriaceae</taxon>
        <taxon>Mucilaginibacter</taxon>
    </lineage>
</organism>